<evidence type="ECO:0000256" key="5">
    <source>
        <dbReference type="ARBA" id="ARBA00008276"/>
    </source>
</evidence>
<protein>
    <recommendedName>
        <fullName evidence="9">Dihydrofolate synthase/folylpolyglutamate synthase</fullName>
        <ecNumber evidence="7">6.3.2.12</ecNumber>
        <ecNumber evidence="8">6.3.2.17</ecNumber>
    </recommendedName>
    <alternativeName>
        <fullName evidence="18">Folylpoly-gamma-glutamate synthetase-dihydrofolate synthetase</fullName>
    </alternativeName>
    <alternativeName>
        <fullName evidence="16">Folylpolyglutamate synthetase</fullName>
    </alternativeName>
    <alternativeName>
        <fullName evidence="17">Tetrahydrofolylpolyglutamate synthase</fullName>
    </alternativeName>
</protein>
<dbReference type="PANTHER" id="PTHR11136">
    <property type="entry name" value="FOLYLPOLYGLUTAMATE SYNTHASE-RELATED"/>
    <property type="match status" value="1"/>
</dbReference>
<reference evidence="25 26" key="1">
    <citation type="submission" date="2016-06" db="EMBL/GenBank/DDBJ databases">
        <authorList>
            <person name="Kjaerup R.B."/>
            <person name="Dalgaard T.S."/>
            <person name="Juul-Madsen H.R."/>
        </authorList>
    </citation>
    <scope>NUCLEOTIDE SEQUENCE [LARGE SCALE GENOMIC DNA]</scope>
    <source>
        <strain evidence="25">2</strain>
    </source>
</reference>
<accession>A0A1A8XT80</accession>
<evidence type="ECO:0000256" key="12">
    <source>
        <dbReference type="ARBA" id="ARBA00022741"/>
    </source>
</evidence>
<keyword evidence="26" id="KW-1185">Reference proteome</keyword>
<evidence type="ECO:0000313" key="26">
    <source>
        <dbReference type="Proteomes" id="UP000199600"/>
    </source>
</evidence>
<comment type="pathway">
    <text evidence="4">Cofactor biosynthesis; tetrahydrofolylpolyglutamate biosynthesis.</text>
</comment>
<evidence type="ECO:0000256" key="8">
    <source>
        <dbReference type="ARBA" id="ARBA00013025"/>
    </source>
</evidence>
<dbReference type="NCBIfam" id="NF008101">
    <property type="entry name" value="PRK10846.1"/>
    <property type="match status" value="1"/>
</dbReference>
<comment type="catalytic activity">
    <reaction evidence="21">
        <text>(6R)-5,10-methylenetetrahydrofolyl-(gamma-L-Glu)(n) + L-glutamate + ATP = (6R)-5,10-methylenetetrahydrofolyl-(gamma-L-Glu)(n+1) + ADP + phosphate + H(+)</text>
        <dbReference type="Rhea" id="RHEA:51912"/>
        <dbReference type="Rhea" id="RHEA-COMP:13257"/>
        <dbReference type="Rhea" id="RHEA-COMP:13258"/>
        <dbReference type="ChEBI" id="CHEBI:15378"/>
        <dbReference type="ChEBI" id="CHEBI:29985"/>
        <dbReference type="ChEBI" id="CHEBI:30616"/>
        <dbReference type="ChEBI" id="CHEBI:43474"/>
        <dbReference type="ChEBI" id="CHEBI:136572"/>
        <dbReference type="ChEBI" id="CHEBI:456216"/>
        <dbReference type="EC" id="6.3.2.17"/>
    </reaction>
</comment>
<evidence type="ECO:0000256" key="6">
    <source>
        <dbReference type="ARBA" id="ARBA00011245"/>
    </source>
</evidence>
<dbReference type="EC" id="6.3.2.17" evidence="8"/>
<dbReference type="GO" id="GO:0005524">
    <property type="term" value="F:ATP binding"/>
    <property type="evidence" value="ECO:0007669"/>
    <property type="project" value="UniProtKB-KW"/>
</dbReference>
<dbReference type="EC" id="6.3.2.12" evidence="7"/>
<gene>
    <name evidence="25" type="primary">folC</name>
    <name evidence="25" type="ORF">PROAA_250014</name>
</gene>
<evidence type="ECO:0000256" key="22">
    <source>
        <dbReference type="ARBA" id="ARBA00049161"/>
    </source>
</evidence>
<dbReference type="GO" id="GO:0004326">
    <property type="term" value="F:tetrahydrofolylpolyglutamate synthase activity"/>
    <property type="evidence" value="ECO:0007669"/>
    <property type="project" value="UniProtKB-EC"/>
</dbReference>
<comment type="catalytic activity">
    <reaction evidence="20">
        <text>10-formyltetrahydrofolyl-(gamma-L-Glu)(n) + L-glutamate + ATP = 10-formyltetrahydrofolyl-(gamma-L-Glu)(n+1) + ADP + phosphate + H(+)</text>
        <dbReference type="Rhea" id="RHEA:51904"/>
        <dbReference type="Rhea" id="RHEA-COMP:13088"/>
        <dbReference type="Rhea" id="RHEA-COMP:14300"/>
        <dbReference type="ChEBI" id="CHEBI:15378"/>
        <dbReference type="ChEBI" id="CHEBI:29985"/>
        <dbReference type="ChEBI" id="CHEBI:30616"/>
        <dbReference type="ChEBI" id="CHEBI:43474"/>
        <dbReference type="ChEBI" id="CHEBI:134413"/>
        <dbReference type="ChEBI" id="CHEBI:456216"/>
        <dbReference type="EC" id="6.3.2.17"/>
    </reaction>
</comment>
<dbReference type="GO" id="GO:0046654">
    <property type="term" value="P:tetrahydrofolate biosynthetic process"/>
    <property type="evidence" value="ECO:0007669"/>
    <property type="project" value="UniProtKB-UniPathway"/>
</dbReference>
<dbReference type="InterPro" id="IPR004101">
    <property type="entry name" value="Mur_ligase_C"/>
</dbReference>
<keyword evidence="12 23" id="KW-0547">Nucleotide-binding</keyword>
<evidence type="ECO:0000256" key="20">
    <source>
        <dbReference type="ARBA" id="ARBA00047808"/>
    </source>
</evidence>
<evidence type="ECO:0000256" key="9">
    <source>
        <dbReference type="ARBA" id="ARBA00019357"/>
    </source>
</evidence>
<evidence type="ECO:0000256" key="10">
    <source>
        <dbReference type="ARBA" id="ARBA00022598"/>
    </source>
</evidence>
<evidence type="ECO:0000256" key="18">
    <source>
        <dbReference type="ARBA" id="ARBA00032510"/>
    </source>
</evidence>
<comment type="similarity">
    <text evidence="5 23">Belongs to the folylpolyglutamate synthase family.</text>
</comment>
<evidence type="ECO:0000256" key="21">
    <source>
        <dbReference type="ARBA" id="ARBA00049035"/>
    </source>
</evidence>
<dbReference type="Proteomes" id="UP000199600">
    <property type="component" value="Unassembled WGS sequence"/>
</dbReference>
<keyword evidence="13 23" id="KW-0067">ATP-binding</keyword>
<proteinExistence type="inferred from homology"/>
<evidence type="ECO:0000313" key="25">
    <source>
        <dbReference type="EMBL" id="SBT07936.1"/>
    </source>
</evidence>
<dbReference type="GO" id="GO:0046872">
    <property type="term" value="F:metal ion binding"/>
    <property type="evidence" value="ECO:0007669"/>
    <property type="project" value="UniProtKB-KW"/>
</dbReference>
<sequence length="465" mass="49997">MWANCGRIQGRSSFETTIPEKSASFDERTFVKSLPDWLLHLENLHPKGQAGIELGLDRVSRVKAALQQRQDCPLIIVGGTNGKGSTCAYLEAIYSFAGFRVGCYTSPHLLDYNERIRVDRVPVDDELLCQAFARVEAARQSAGRVALTYFEFGTLAAWEVFAAAQVEVVILEVGLGGRLDAVNVYDADCAVVTGIALDHTEWLGLTRESIGFEKAGIYRAGKPAICADPEPPQSLLDHATAIGADLRLLGRDFGYFGDKTQWTFWARDTQRQGESALLRRGGLANPALRGACQLRNASAALAVIDVLKQQLPASMQAVRRGLIELELPGRFQVVPGRPTIMLDVAHNPQAVAGLADNLGNMGFFEKTIAVVGMLGDKDIAGALAALAGKIDLWLLAGLDVPRGAPAKVLAAVVEEGKLGGDVESFASPTEAFSCAAKRAGENDRILVFGSFYTVADVMRALKQPA</sequence>
<dbReference type="UniPathway" id="UPA00077">
    <property type="reaction ID" value="UER00157"/>
</dbReference>
<comment type="cofactor">
    <cofactor evidence="1">
        <name>Mg(2+)</name>
        <dbReference type="ChEBI" id="CHEBI:18420"/>
    </cofactor>
</comment>
<feature type="domain" description="Mur ligase C-terminal" evidence="24">
    <location>
        <begin position="329"/>
        <end position="451"/>
    </location>
</feature>
<dbReference type="GO" id="GO:0046656">
    <property type="term" value="P:folic acid biosynthetic process"/>
    <property type="evidence" value="ECO:0007669"/>
    <property type="project" value="UniProtKB-KW"/>
</dbReference>
<dbReference type="SUPFAM" id="SSF53623">
    <property type="entry name" value="MurD-like peptide ligases, catalytic domain"/>
    <property type="match status" value="1"/>
</dbReference>
<evidence type="ECO:0000256" key="19">
    <source>
        <dbReference type="ARBA" id="ARBA00047493"/>
    </source>
</evidence>
<evidence type="ECO:0000259" key="24">
    <source>
        <dbReference type="Pfam" id="PF02875"/>
    </source>
</evidence>
<organism evidence="25 26">
    <name type="scientific">Candidatus Propionivibrio aalborgensis</name>
    <dbReference type="NCBI Taxonomy" id="1860101"/>
    <lineage>
        <taxon>Bacteria</taxon>
        <taxon>Pseudomonadati</taxon>
        <taxon>Pseudomonadota</taxon>
        <taxon>Betaproteobacteria</taxon>
        <taxon>Rhodocyclales</taxon>
        <taxon>Rhodocyclaceae</taxon>
        <taxon>Propionivibrio</taxon>
    </lineage>
</organism>
<dbReference type="Gene3D" id="3.40.1190.10">
    <property type="entry name" value="Mur-like, catalytic domain"/>
    <property type="match status" value="1"/>
</dbReference>
<dbReference type="EMBL" id="FLQY01000168">
    <property type="protein sequence ID" value="SBT07936.1"/>
    <property type="molecule type" value="Genomic_DNA"/>
</dbReference>
<dbReference type="GO" id="GO:0005737">
    <property type="term" value="C:cytoplasm"/>
    <property type="evidence" value="ECO:0007669"/>
    <property type="project" value="TreeGrafter"/>
</dbReference>
<dbReference type="InterPro" id="IPR001645">
    <property type="entry name" value="Folylpolyglutamate_synth"/>
</dbReference>
<dbReference type="Pfam" id="PF02875">
    <property type="entry name" value="Mur_ligase_C"/>
    <property type="match status" value="1"/>
</dbReference>
<keyword evidence="10 23" id="KW-0436">Ligase</keyword>
<dbReference type="PIRSF" id="PIRSF001563">
    <property type="entry name" value="Folylpolyglu_synth"/>
    <property type="match status" value="1"/>
</dbReference>
<dbReference type="GO" id="GO:0008841">
    <property type="term" value="F:dihydrofolate synthase activity"/>
    <property type="evidence" value="ECO:0007669"/>
    <property type="project" value="UniProtKB-EC"/>
</dbReference>
<evidence type="ECO:0000256" key="7">
    <source>
        <dbReference type="ARBA" id="ARBA00013023"/>
    </source>
</evidence>
<dbReference type="InterPro" id="IPR036615">
    <property type="entry name" value="Mur_ligase_C_dom_sf"/>
</dbReference>
<comment type="pathway">
    <text evidence="3">Cofactor biosynthesis; tetrahydrofolate biosynthesis; 7,8-dihydrofolate from 2-amino-4-hydroxy-6-hydroxymethyl-7,8-dihydropteridine diphosphate and 4-aminobenzoate: step 2/2.</text>
</comment>
<dbReference type="PANTHER" id="PTHR11136:SF0">
    <property type="entry name" value="DIHYDROFOLATE SYNTHETASE-RELATED"/>
    <property type="match status" value="1"/>
</dbReference>
<dbReference type="Gene3D" id="3.90.190.20">
    <property type="entry name" value="Mur ligase, C-terminal domain"/>
    <property type="match status" value="1"/>
</dbReference>
<evidence type="ECO:0000256" key="16">
    <source>
        <dbReference type="ARBA" id="ARBA00030048"/>
    </source>
</evidence>
<evidence type="ECO:0000256" key="4">
    <source>
        <dbReference type="ARBA" id="ARBA00005150"/>
    </source>
</evidence>
<comment type="catalytic activity">
    <reaction evidence="22">
        <text>7,8-dihydropteroate + L-glutamate + ATP = 7,8-dihydrofolate + ADP + phosphate + H(+)</text>
        <dbReference type="Rhea" id="RHEA:23584"/>
        <dbReference type="ChEBI" id="CHEBI:15378"/>
        <dbReference type="ChEBI" id="CHEBI:17839"/>
        <dbReference type="ChEBI" id="CHEBI:29985"/>
        <dbReference type="ChEBI" id="CHEBI:30616"/>
        <dbReference type="ChEBI" id="CHEBI:43474"/>
        <dbReference type="ChEBI" id="CHEBI:57451"/>
        <dbReference type="ChEBI" id="CHEBI:456216"/>
        <dbReference type="EC" id="6.3.2.12"/>
    </reaction>
</comment>
<dbReference type="FunFam" id="3.40.1190.10:FF:000004">
    <property type="entry name" value="Dihydrofolate synthase/folylpolyglutamate synthase"/>
    <property type="match status" value="1"/>
</dbReference>
<evidence type="ECO:0000256" key="15">
    <source>
        <dbReference type="ARBA" id="ARBA00022909"/>
    </source>
</evidence>
<comment type="catalytic activity">
    <reaction evidence="19">
        <text>(6S)-5,6,7,8-tetrahydrofolyl-(gamma-L-Glu)(n) + L-glutamate + ATP = (6S)-5,6,7,8-tetrahydrofolyl-(gamma-L-Glu)(n+1) + ADP + phosphate + H(+)</text>
        <dbReference type="Rhea" id="RHEA:10580"/>
        <dbReference type="Rhea" id="RHEA-COMP:14738"/>
        <dbReference type="Rhea" id="RHEA-COMP:14740"/>
        <dbReference type="ChEBI" id="CHEBI:15378"/>
        <dbReference type="ChEBI" id="CHEBI:29985"/>
        <dbReference type="ChEBI" id="CHEBI:30616"/>
        <dbReference type="ChEBI" id="CHEBI:43474"/>
        <dbReference type="ChEBI" id="CHEBI:141005"/>
        <dbReference type="ChEBI" id="CHEBI:456216"/>
        <dbReference type="EC" id="6.3.2.17"/>
    </reaction>
</comment>
<dbReference type="NCBIfam" id="TIGR01499">
    <property type="entry name" value="folC"/>
    <property type="match status" value="1"/>
</dbReference>
<dbReference type="InterPro" id="IPR036565">
    <property type="entry name" value="Mur-like_cat_sf"/>
</dbReference>
<comment type="subunit">
    <text evidence="6">Monomer.</text>
</comment>
<evidence type="ECO:0000256" key="2">
    <source>
        <dbReference type="ARBA" id="ARBA00002714"/>
    </source>
</evidence>
<comment type="function">
    <text evidence="2">Functions in two distinct reactions of the de novo folate biosynthetic pathway. Catalyzes the addition of a glutamate residue to dihydropteroate (7,8-dihydropteroate or H2Pte) to form dihydrofolate (7,8-dihydrofolate monoglutamate or H2Pte-Glu). Also catalyzes successive additions of L-glutamate to tetrahydrofolate or 10-formyltetrahydrofolate or 5,10-methylenetetrahydrofolate, leading to folylpolyglutamate derivatives.</text>
</comment>
<evidence type="ECO:0000256" key="13">
    <source>
        <dbReference type="ARBA" id="ARBA00022840"/>
    </source>
</evidence>
<keyword evidence="11" id="KW-0479">Metal-binding</keyword>
<dbReference type="AlphaFoldDB" id="A0A1A8XT80"/>
<evidence type="ECO:0000256" key="11">
    <source>
        <dbReference type="ARBA" id="ARBA00022723"/>
    </source>
</evidence>
<evidence type="ECO:0000256" key="17">
    <source>
        <dbReference type="ARBA" id="ARBA00030592"/>
    </source>
</evidence>
<evidence type="ECO:0000256" key="23">
    <source>
        <dbReference type="PIRNR" id="PIRNR001563"/>
    </source>
</evidence>
<name>A0A1A8XT80_9RHOO</name>
<evidence type="ECO:0000256" key="14">
    <source>
        <dbReference type="ARBA" id="ARBA00022842"/>
    </source>
</evidence>
<evidence type="ECO:0000256" key="1">
    <source>
        <dbReference type="ARBA" id="ARBA00001946"/>
    </source>
</evidence>
<keyword evidence="15" id="KW-0289">Folate biosynthesis</keyword>
<keyword evidence="14" id="KW-0460">Magnesium</keyword>
<dbReference type="SUPFAM" id="SSF53244">
    <property type="entry name" value="MurD-like peptide ligases, peptide-binding domain"/>
    <property type="match status" value="1"/>
</dbReference>
<evidence type="ECO:0000256" key="3">
    <source>
        <dbReference type="ARBA" id="ARBA00004799"/>
    </source>
</evidence>